<sequence length="524" mass="60700">MSQRSSAVRSQLLGEFFTETDLNKLQLQYRRSEAVKRAYSKNTRVLIYRHRREIQRLQDERDKLLRNLGVSQTSCSSWTDGSTVQDLTSLLACGDRLDEELRAEKDKVASLKDQISKWERKLVGKRATGGTTCHSWKSDNRNLVKTTCLTENKLDRGCKCFNELMTRNGQLREDLKTLQMEKKHFLHVQSQRTKELHAIRKDICNMMTKCTEAFNASVKIQEKLRILMDQNAKDMAQYIKERRGLERGISHYCNFKAFLDIKTIVRMNQEIDHSQVEKCKELGSKEWALEDFEDAMKKIFRETAESDLDKLVRNFIQMEGQNYTLLNFVNYQHNEAETIQDRSLSFSVRGRFFQLRTSSNRNVQQVRQMKVSIKQEATDQQLPVYKQRVQFMEKLLDQLKEGVKSLLQISYNNSEIFDQLSSSDGVQDEDVTEYLKMVEDRVNELLALQSYLHFQESQWDIDSLNTIASQLLGITPPSVSLTTAAATPAPGNDPDLVESVLLDAKEPLSRDDLLTLVNKKGEYN</sequence>
<dbReference type="GeneID" id="108891656"/>
<name>A0AAJ8B883_LATCA</name>
<organism evidence="4 5">
    <name type="scientific">Lates calcarifer</name>
    <name type="common">Barramundi</name>
    <name type="synonym">Holocentrus calcarifer</name>
    <dbReference type="NCBI Taxonomy" id="8187"/>
    <lineage>
        <taxon>Eukaryota</taxon>
        <taxon>Metazoa</taxon>
        <taxon>Chordata</taxon>
        <taxon>Craniata</taxon>
        <taxon>Vertebrata</taxon>
        <taxon>Euteleostomi</taxon>
        <taxon>Actinopterygii</taxon>
        <taxon>Neopterygii</taxon>
        <taxon>Teleostei</taxon>
        <taxon>Neoteleostei</taxon>
        <taxon>Acanthomorphata</taxon>
        <taxon>Carangaria</taxon>
        <taxon>Carangaria incertae sedis</taxon>
        <taxon>Centropomidae</taxon>
        <taxon>Lates</taxon>
    </lineage>
</organism>
<dbReference type="GO" id="GO:0036158">
    <property type="term" value="P:outer dynein arm assembly"/>
    <property type="evidence" value="ECO:0007669"/>
    <property type="project" value="TreeGrafter"/>
</dbReference>
<dbReference type="AlphaFoldDB" id="A0AAJ8B883"/>
<accession>A0AAJ8B883</accession>
<feature type="domain" description="ODAD1 central coiled coil region" evidence="3">
    <location>
        <begin position="145"/>
        <end position="421"/>
    </location>
</feature>
<protein>
    <submittedName>
        <fullName evidence="5">Outer dynein arm-docking complex subunit 1 isoform X2</fullName>
    </submittedName>
</protein>
<dbReference type="InterPro" id="IPR051876">
    <property type="entry name" value="ODA-DC/CCD"/>
</dbReference>
<dbReference type="RefSeq" id="XP_050927108.1">
    <property type="nucleotide sequence ID" value="XM_051071151.1"/>
</dbReference>
<dbReference type="InterPro" id="IPR049258">
    <property type="entry name" value="ODAD1_CC"/>
</dbReference>
<proteinExistence type="predicted"/>
<gene>
    <name evidence="5" type="primary">LOC108891656</name>
</gene>
<reference evidence="5" key="1">
    <citation type="submission" date="2025-08" db="UniProtKB">
        <authorList>
            <consortium name="RefSeq"/>
        </authorList>
    </citation>
    <scope>IDENTIFICATION</scope>
    <source>
        <tissue evidence="5">Brain</tissue>
    </source>
</reference>
<evidence type="ECO:0000256" key="1">
    <source>
        <dbReference type="ARBA" id="ARBA00023054"/>
    </source>
</evidence>
<feature type="coiled-coil region" evidence="2">
    <location>
        <begin position="94"/>
        <end position="121"/>
    </location>
</feature>
<evidence type="ECO:0000259" key="3">
    <source>
        <dbReference type="Pfam" id="PF21773"/>
    </source>
</evidence>
<dbReference type="Proteomes" id="UP000694890">
    <property type="component" value="Linkage group LG6"/>
</dbReference>
<dbReference type="GO" id="GO:0005930">
    <property type="term" value="C:axoneme"/>
    <property type="evidence" value="ECO:0007669"/>
    <property type="project" value="TreeGrafter"/>
</dbReference>
<evidence type="ECO:0000313" key="4">
    <source>
        <dbReference type="Proteomes" id="UP000694890"/>
    </source>
</evidence>
<dbReference type="PANTHER" id="PTHR21694:SF18">
    <property type="entry name" value="COILED-COIL DOMAIN-CONTAINING PROTEIN 63"/>
    <property type="match status" value="1"/>
</dbReference>
<evidence type="ECO:0000313" key="5">
    <source>
        <dbReference type="RefSeq" id="XP_050927108.1"/>
    </source>
</evidence>
<keyword evidence="1 2" id="KW-0175">Coiled coil</keyword>
<evidence type="ECO:0000256" key="2">
    <source>
        <dbReference type="SAM" id="Coils"/>
    </source>
</evidence>
<dbReference type="GO" id="GO:0003341">
    <property type="term" value="P:cilium movement"/>
    <property type="evidence" value="ECO:0007669"/>
    <property type="project" value="TreeGrafter"/>
</dbReference>
<dbReference type="PANTHER" id="PTHR21694">
    <property type="entry name" value="COILED-COIL DOMAIN-CONTAINING PROTEIN 63"/>
    <property type="match status" value="1"/>
</dbReference>
<dbReference type="Pfam" id="PF21773">
    <property type="entry name" value="ODAD1_CC"/>
    <property type="match status" value="1"/>
</dbReference>
<feature type="coiled-coil region" evidence="2">
    <location>
        <begin position="22"/>
        <end position="67"/>
    </location>
</feature>